<evidence type="ECO:0000256" key="6">
    <source>
        <dbReference type="SAM" id="Phobius"/>
    </source>
</evidence>
<feature type="region of interest" description="Disordered" evidence="5">
    <location>
        <begin position="347"/>
        <end position="399"/>
    </location>
</feature>
<evidence type="ECO:0000256" key="2">
    <source>
        <dbReference type="ARBA" id="ARBA00022692"/>
    </source>
</evidence>
<dbReference type="GO" id="GO:0005794">
    <property type="term" value="C:Golgi apparatus"/>
    <property type="evidence" value="ECO:0007669"/>
    <property type="project" value="TreeGrafter"/>
</dbReference>
<dbReference type="GO" id="GO:0006890">
    <property type="term" value="P:retrograde vesicle-mediated transport, Golgi to endoplasmic reticulum"/>
    <property type="evidence" value="ECO:0007669"/>
    <property type="project" value="InterPro"/>
</dbReference>
<feature type="transmembrane region" description="Helical" evidence="6">
    <location>
        <begin position="109"/>
        <end position="132"/>
    </location>
</feature>
<gene>
    <name evidence="7" type="primary">Tmem115</name>
    <name evidence="7" type="ORF">T01_1814</name>
</gene>
<feature type="transmembrane region" description="Helical" evidence="6">
    <location>
        <begin position="67"/>
        <end position="89"/>
    </location>
</feature>
<feature type="compositionally biased region" description="Polar residues" evidence="5">
    <location>
        <begin position="364"/>
        <end position="378"/>
    </location>
</feature>
<accession>A0A0V1BID4</accession>
<dbReference type="PANTHER" id="PTHR13377">
    <property type="entry name" value="PLACENTAL PROTEIN 6"/>
    <property type="match status" value="1"/>
</dbReference>
<keyword evidence="4 6" id="KW-0472">Membrane</keyword>
<evidence type="ECO:0000313" key="8">
    <source>
        <dbReference type="Proteomes" id="UP000054776"/>
    </source>
</evidence>
<feature type="transmembrane region" description="Helical" evidence="6">
    <location>
        <begin position="144"/>
        <end position="170"/>
    </location>
</feature>
<name>A0A0V1BID4_TRISP</name>
<dbReference type="Pfam" id="PF08551">
    <property type="entry name" value="DUF1751"/>
    <property type="match status" value="1"/>
</dbReference>
<keyword evidence="2 6" id="KW-0812">Transmembrane</keyword>
<dbReference type="OrthoDB" id="73612at2759"/>
<sequence length="399" mass="45979">MYGKFYEKFPNDHCDNFEIRFGMFFFFQTAMHLIHFKPKVQENINAKVMEPPAFFTEICQLFLARPAFHIVTFLAVIFGYISSFNPFLFEELALVVHHLLYDGKIWTLFTFWMLESNVLMVFLDFLLLNIAFRVFEPIWGMKHLWLFFWIVNLSVAVVLSLFIIITYAAFGSIVTQFQILIDMRTFINGLSGFNGAVVYTLAHTFPNTPLYHSRLLHLQLKHLPVISGLVYFALSLFKAIFHLRTTIFGEQYFCMYIVGVGAGWLFFQYFEKRTPLLKGQSNSASTYSNSLSALFSRWFPSSAQVSEMDDLVGVQVHSTPSVIPGITPLDAERYRQKAIRDLTERLEKARQSHAESQPRLAVENTPTQTSNAEATAEQQRSENSEKKQIDSKTSPKPLT</sequence>
<comment type="subcellular location">
    <subcellularLocation>
        <location evidence="1">Membrane</location>
        <topology evidence="1">Multi-pass membrane protein</topology>
    </subcellularLocation>
</comment>
<keyword evidence="8" id="KW-1185">Reference proteome</keyword>
<protein>
    <submittedName>
        <fullName evidence="7">Transmembrane protein</fullName>
    </submittedName>
</protein>
<evidence type="ECO:0000313" key="7">
    <source>
        <dbReference type="EMBL" id="KRY36540.1"/>
    </source>
</evidence>
<dbReference type="InterPro" id="IPR013861">
    <property type="entry name" value="TMEM115/Pdh1/Rbl19"/>
</dbReference>
<dbReference type="GO" id="GO:0016020">
    <property type="term" value="C:membrane"/>
    <property type="evidence" value="ECO:0007669"/>
    <property type="project" value="UniProtKB-SubCell"/>
</dbReference>
<feature type="transmembrane region" description="Helical" evidence="6">
    <location>
        <begin position="223"/>
        <end position="241"/>
    </location>
</feature>
<proteinExistence type="predicted"/>
<dbReference type="InParanoid" id="A0A0V1BID4"/>
<evidence type="ECO:0000256" key="3">
    <source>
        <dbReference type="ARBA" id="ARBA00022989"/>
    </source>
</evidence>
<dbReference type="AlphaFoldDB" id="A0A0V1BID4"/>
<dbReference type="Proteomes" id="UP000054776">
    <property type="component" value="Unassembled WGS sequence"/>
</dbReference>
<dbReference type="FunCoup" id="A0A0V1BID4">
    <property type="interactions" value="1585"/>
</dbReference>
<evidence type="ECO:0000256" key="5">
    <source>
        <dbReference type="SAM" id="MobiDB-lite"/>
    </source>
</evidence>
<comment type="caution">
    <text evidence="7">The sequence shown here is derived from an EMBL/GenBank/DDBJ whole genome shotgun (WGS) entry which is preliminary data.</text>
</comment>
<organism evidence="7 8">
    <name type="scientific">Trichinella spiralis</name>
    <name type="common">Trichina worm</name>
    <dbReference type="NCBI Taxonomy" id="6334"/>
    <lineage>
        <taxon>Eukaryota</taxon>
        <taxon>Metazoa</taxon>
        <taxon>Ecdysozoa</taxon>
        <taxon>Nematoda</taxon>
        <taxon>Enoplea</taxon>
        <taxon>Dorylaimia</taxon>
        <taxon>Trichinellida</taxon>
        <taxon>Trichinellidae</taxon>
        <taxon>Trichinella</taxon>
    </lineage>
</organism>
<feature type="compositionally biased region" description="Basic and acidic residues" evidence="5">
    <location>
        <begin position="379"/>
        <end position="390"/>
    </location>
</feature>
<feature type="transmembrane region" description="Helical" evidence="6">
    <location>
        <begin position="253"/>
        <end position="270"/>
    </location>
</feature>
<dbReference type="EMBL" id="JYDH01000042">
    <property type="protein sequence ID" value="KRY36540.1"/>
    <property type="molecule type" value="Genomic_DNA"/>
</dbReference>
<dbReference type="PANTHER" id="PTHR13377:SF3">
    <property type="entry name" value="TRANSMEMBRANE PROTEIN 115"/>
    <property type="match status" value="1"/>
</dbReference>
<keyword evidence="3 6" id="KW-1133">Transmembrane helix</keyword>
<evidence type="ECO:0000256" key="1">
    <source>
        <dbReference type="ARBA" id="ARBA00004141"/>
    </source>
</evidence>
<reference evidence="7 8" key="1">
    <citation type="submission" date="2015-01" db="EMBL/GenBank/DDBJ databases">
        <title>Evolution of Trichinella species and genotypes.</title>
        <authorList>
            <person name="Korhonen P.K."/>
            <person name="Edoardo P."/>
            <person name="Giuseppe L.R."/>
            <person name="Gasser R.B."/>
        </authorList>
    </citation>
    <scope>NUCLEOTIDE SEQUENCE [LARGE SCALE GENOMIC DNA]</scope>
    <source>
        <strain evidence="7">ISS3</strain>
    </source>
</reference>
<evidence type="ECO:0000256" key="4">
    <source>
        <dbReference type="ARBA" id="ARBA00023136"/>
    </source>
</evidence>